<dbReference type="EMBL" id="BPLR01008353">
    <property type="protein sequence ID" value="GIY24116.1"/>
    <property type="molecule type" value="Genomic_DNA"/>
</dbReference>
<dbReference type="GO" id="GO:0031124">
    <property type="term" value="P:mRNA 3'-end processing"/>
    <property type="evidence" value="ECO:0007669"/>
    <property type="project" value="InterPro"/>
</dbReference>
<accession>A0AAV4RUQ3</accession>
<evidence type="ECO:0000256" key="3">
    <source>
        <dbReference type="ARBA" id="ARBA00023242"/>
    </source>
</evidence>
<evidence type="ECO:0000313" key="5">
    <source>
        <dbReference type="EMBL" id="GIY24116.1"/>
    </source>
</evidence>
<keyword evidence="2" id="KW-0677">Repeat</keyword>
<dbReference type="FunFam" id="1.25.40.1040:FF:000036">
    <property type="entry name" value="Cleavage stimulation factor subunit 3"/>
    <property type="match status" value="1"/>
</dbReference>
<gene>
    <name evidence="5" type="primary">CSTF3</name>
    <name evidence="5" type="ORF">CEXT_446901</name>
</gene>
<dbReference type="Gene3D" id="1.25.40.1040">
    <property type="match status" value="1"/>
</dbReference>
<dbReference type="PANTHER" id="PTHR19980">
    <property type="entry name" value="RNA CLEAVAGE STIMULATION FACTOR"/>
    <property type="match status" value="1"/>
</dbReference>
<name>A0AAV4RUQ3_CAEEX</name>
<reference evidence="5 6" key="1">
    <citation type="submission" date="2021-06" db="EMBL/GenBank/DDBJ databases">
        <title>Caerostris extrusa draft genome.</title>
        <authorList>
            <person name="Kono N."/>
            <person name="Arakawa K."/>
        </authorList>
    </citation>
    <scope>NUCLEOTIDE SEQUENCE [LARGE SCALE GENOMIC DNA]</scope>
</reference>
<dbReference type="AlphaFoldDB" id="A0AAV4RUQ3"/>
<dbReference type="GO" id="GO:0005634">
    <property type="term" value="C:nucleus"/>
    <property type="evidence" value="ECO:0007669"/>
    <property type="project" value="UniProtKB-SubCell"/>
</dbReference>
<organism evidence="5 6">
    <name type="scientific">Caerostris extrusa</name>
    <name type="common">Bark spider</name>
    <name type="synonym">Caerostris bankana</name>
    <dbReference type="NCBI Taxonomy" id="172846"/>
    <lineage>
        <taxon>Eukaryota</taxon>
        <taxon>Metazoa</taxon>
        <taxon>Ecdysozoa</taxon>
        <taxon>Arthropoda</taxon>
        <taxon>Chelicerata</taxon>
        <taxon>Arachnida</taxon>
        <taxon>Araneae</taxon>
        <taxon>Araneomorphae</taxon>
        <taxon>Entelegynae</taxon>
        <taxon>Araneoidea</taxon>
        <taxon>Araneidae</taxon>
        <taxon>Caerostris</taxon>
    </lineage>
</organism>
<sequence>MLFTRCLVKVLNIELWRTYLSYVKETKGSLPSYREKMAQAYDFALDKMGNDIMSFPIWSDYVSFLKNVEAVGSYAENQRITAVRKVYQRGIVNPMTNIEQLWKEYVSYEQSINPIIADKMIQDRSRDYMNARRVSKEYEAVTRGLNRNALSTPPQGLPDELKQVDLWKKYIAWEKSNPLRTEDQSILTRRVMFAYEQCLLCLGHHPDIWYEAALYLEQSSKLLAEKKDEEAAAIYDRATTSFLKTNMLLHFAYADFEEGRMKYDKVHQIYNKFIENPDIDPTLAYIQYMKFARRAEGIKAARAIFRKTRENTKAKYHVFVAAAWMEYYCSKDKTVAFKIFELGLKKYADNPDYILSYIDYLSHLNDDNNTRVLFERVLSSGSLPPERQVILKVEKRRAAVIEQLKEFEGKETALLVDRYKFQDLYPCTASELKSLGYKEIIKQHVSSIPSAMPTFLDDDKDKKPPFPTPDTLQMIPFKPRQIYPTAAHPVPGGVFPPPPSASFLMTILPPPSSFQGPFVKIDDLMKVIRIWRPPENAPRLENGFSKDLEKYFEHAINAISDGKKEKLV</sequence>
<protein>
    <submittedName>
        <fullName evidence="5">Cleavage stimulation factor subunit 3</fullName>
    </submittedName>
</protein>
<dbReference type="InterPro" id="IPR008847">
    <property type="entry name" value="Suf"/>
</dbReference>
<dbReference type="Pfam" id="PF05843">
    <property type="entry name" value="Suf"/>
    <property type="match status" value="1"/>
</dbReference>
<dbReference type="InterPro" id="IPR011990">
    <property type="entry name" value="TPR-like_helical_dom_sf"/>
</dbReference>
<evidence type="ECO:0000256" key="1">
    <source>
        <dbReference type="ARBA" id="ARBA00004123"/>
    </source>
</evidence>
<dbReference type="Proteomes" id="UP001054945">
    <property type="component" value="Unassembled WGS sequence"/>
</dbReference>
<keyword evidence="3" id="KW-0539">Nucleus</keyword>
<dbReference type="InterPro" id="IPR003107">
    <property type="entry name" value="HAT"/>
</dbReference>
<comment type="caution">
    <text evidence="5">The sequence shown here is derived from an EMBL/GenBank/DDBJ whole genome shotgun (WGS) entry which is preliminary data.</text>
</comment>
<evidence type="ECO:0000313" key="6">
    <source>
        <dbReference type="Proteomes" id="UP001054945"/>
    </source>
</evidence>
<evidence type="ECO:0000259" key="4">
    <source>
        <dbReference type="Pfam" id="PF05843"/>
    </source>
</evidence>
<feature type="domain" description="Suppressor of forked" evidence="4">
    <location>
        <begin position="2"/>
        <end position="432"/>
    </location>
</feature>
<dbReference type="PANTHER" id="PTHR19980:SF0">
    <property type="entry name" value="CLEAVAGE STIMULATION FACTOR SUBUNIT 3"/>
    <property type="match status" value="1"/>
</dbReference>
<proteinExistence type="predicted"/>
<dbReference type="SUPFAM" id="SSF48452">
    <property type="entry name" value="TPR-like"/>
    <property type="match status" value="1"/>
</dbReference>
<comment type="subcellular location">
    <subcellularLocation>
        <location evidence="1">Nucleus</location>
    </subcellularLocation>
</comment>
<dbReference type="GO" id="GO:0003729">
    <property type="term" value="F:mRNA binding"/>
    <property type="evidence" value="ECO:0007669"/>
    <property type="project" value="TreeGrafter"/>
</dbReference>
<keyword evidence="6" id="KW-1185">Reference proteome</keyword>
<dbReference type="InterPro" id="IPR045243">
    <property type="entry name" value="Rna14-like"/>
</dbReference>
<dbReference type="SMART" id="SM00386">
    <property type="entry name" value="HAT"/>
    <property type="match status" value="8"/>
</dbReference>
<evidence type="ECO:0000256" key="2">
    <source>
        <dbReference type="ARBA" id="ARBA00022737"/>
    </source>
</evidence>